<accession>A0A2P2KCM5</accession>
<protein>
    <submittedName>
        <fullName evidence="1">Small heat-shock protein</fullName>
    </submittedName>
</protein>
<name>A0A2P2KCM5_RHIMU</name>
<evidence type="ECO:0000313" key="1">
    <source>
        <dbReference type="EMBL" id="MBX03478.1"/>
    </source>
</evidence>
<sequence>MTEFKLLLQFMGMRWVGDILSWQPAKWAANMSILLLITSPSISLFFAHTRLHS</sequence>
<dbReference type="AlphaFoldDB" id="A0A2P2KCM5"/>
<reference evidence="1" key="1">
    <citation type="submission" date="2018-02" db="EMBL/GenBank/DDBJ databases">
        <title>Rhizophora mucronata_Transcriptome.</title>
        <authorList>
            <person name="Meera S.P."/>
            <person name="Sreeshan A."/>
            <person name="Augustine A."/>
        </authorList>
    </citation>
    <scope>NUCLEOTIDE SEQUENCE</scope>
    <source>
        <tissue evidence="1">Leaf</tissue>
    </source>
</reference>
<organism evidence="1">
    <name type="scientific">Rhizophora mucronata</name>
    <name type="common">Asiatic mangrove</name>
    <dbReference type="NCBI Taxonomy" id="61149"/>
    <lineage>
        <taxon>Eukaryota</taxon>
        <taxon>Viridiplantae</taxon>
        <taxon>Streptophyta</taxon>
        <taxon>Embryophyta</taxon>
        <taxon>Tracheophyta</taxon>
        <taxon>Spermatophyta</taxon>
        <taxon>Magnoliopsida</taxon>
        <taxon>eudicotyledons</taxon>
        <taxon>Gunneridae</taxon>
        <taxon>Pentapetalae</taxon>
        <taxon>rosids</taxon>
        <taxon>fabids</taxon>
        <taxon>Malpighiales</taxon>
        <taxon>Rhizophoraceae</taxon>
        <taxon>Rhizophora</taxon>
    </lineage>
</organism>
<dbReference type="EMBL" id="GGEC01022994">
    <property type="protein sequence ID" value="MBX03478.1"/>
    <property type="molecule type" value="Transcribed_RNA"/>
</dbReference>
<proteinExistence type="predicted"/>